<keyword evidence="5 6" id="KW-0411">Iron-sulfur</keyword>
<dbReference type="GO" id="GO:0005524">
    <property type="term" value="F:ATP binding"/>
    <property type="evidence" value="ECO:0007669"/>
    <property type="project" value="UniProtKB-UniRule"/>
</dbReference>
<dbReference type="GO" id="GO:0016226">
    <property type="term" value="P:iron-sulfur cluster assembly"/>
    <property type="evidence" value="ECO:0007669"/>
    <property type="project" value="InterPro"/>
</dbReference>
<keyword evidence="2 6" id="KW-0547">Nucleotide-binding</keyword>
<dbReference type="PANTHER" id="PTHR42961:SF2">
    <property type="entry name" value="IRON-SULFUR PROTEIN NUBPL"/>
    <property type="match status" value="1"/>
</dbReference>
<feature type="binding site" evidence="6">
    <location>
        <begin position="126"/>
        <end position="133"/>
    </location>
    <ligand>
        <name>ATP</name>
        <dbReference type="ChEBI" id="CHEBI:30616"/>
    </ligand>
</feature>
<accession>A0A537LIM3</accession>
<protein>
    <recommendedName>
        <fullName evidence="6">Iron-sulfur cluster carrier protein</fullName>
    </recommendedName>
</protein>
<dbReference type="AlphaFoldDB" id="A0A537LIM3"/>
<dbReference type="Gene3D" id="3.40.50.300">
    <property type="entry name" value="P-loop containing nucleotide triphosphate hydrolases"/>
    <property type="match status" value="1"/>
</dbReference>
<evidence type="ECO:0000256" key="3">
    <source>
        <dbReference type="ARBA" id="ARBA00022840"/>
    </source>
</evidence>
<dbReference type="SUPFAM" id="SSF52540">
    <property type="entry name" value="P-loop containing nucleoside triphosphate hydrolases"/>
    <property type="match status" value="1"/>
</dbReference>
<name>A0A537LIM3_9BACT</name>
<dbReference type="FunFam" id="3.40.50.300:FF:001119">
    <property type="entry name" value="Iron-sulfur cluster carrier protein"/>
    <property type="match status" value="1"/>
</dbReference>
<dbReference type="InterPro" id="IPR002744">
    <property type="entry name" value="MIP18-like"/>
</dbReference>
<keyword evidence="6" id="KW-0378">Hydrolase</keyword>
<dbReference type="Proteomes" id="UP000315217">
    <property type="component" value="Unassembled WGS sequence"/>
</dbReference>
<comment type="similarity">
    <text evidence="6">Belongs to the Mrp/NBP35 ATP-binding proteins family.</text>
</comment>
<organism evidence="8 9">
    <name type="scientific">Candidatus Segetimicrobium genomatis</name>
    <dbReference type="NCBI Taxonomy" id="2569760"/>
    <lineage>
        <taxon>Bacteria</taxon>
        <taxon>Bacillati</taxon>
        <taxon>Candidatus Sysuimicrobiota</taxon>
        <taxon>Candidatus Sysuimicrobiia</taxon>
        <taxon>Candidatus Sysuimicrobiales</taxon>
        <taxon>Candidatus Segetimicrobiaceae</taxon>
        <taxon>Candidatus Segetimicrobium</taxon>
    </lineage>
</organism>
<dbReference type="InterPro" id="IPR027417">
    <property type="entry name" value="P-loop_NTPase"/>
</dbReference>
<evidence type="ECO:0000256" key="4">
    <source>
        <dbReference type="ARBA" id="ARBA00023004"/>
    </source>
</evidence>
<comment type="caution">
    <text evidence="8">The sequence shown here is derived from an EMBL/GenBank/DDBJ whole genome shotgun (WGS) entry which is preliminary data.</text>
</comment>
<evidence type="ECO:0000259" key="7">
    <source>
        <dbReference type="Pfam" id="PF01883"/>
    </source>
</evidence>
<evidence type="ECO:0000256" key="6">
    <source>
        <dbReference type="HAMAP-Rule" id="MF_02040"/>
    </source>
</evidence>
<dbReference type="CDD" id="cd02037">
    <property type="entry name" value="Mrp_NBP35"/>
    <property type="match status" value="1"/>
</dbReference>
<dbReference type="SUPFAM" id="SSF117916">
    <property type="entry name" value="Fe-S cluster assembly (FSCA) domain-like"/>
    <property type="match status" value="1"/>
</dbReference>
<keyword evidence="1 6" id="KW-0479">Metal-binding</keyword>
<dbReference type="Gene3D" id="3.30.300.130">
    <property type="entry name" value="Fe-S cluster assembly (FSCA)"/>
    <property type="match status" value="1"/>
</dbReference>
<comment type="function">
    <text evidence="6">Binds and transfers iron-sulfur (Fe-S) clusters to target apoproteins. Can hydrolyze ATP.</text>
</comment>
<dbReference type="InterPro" id="IPR034904">
    <property type="entry name" value="FSCA_dom_sf"/>
</dbReference>
<evidence type="ECO:0000313" key="8">
    <source>
        <dbReference type="EMBL" id="TMJ07833.1"/>
    </source>
</evidence>
<evidence type="ECO:0000313" key="9">
    <source>
        <dbReference type="Proteomes" id="UP000315217"/>
    </source>
</evidence>
<keyword evidence="4 6" id="KW-0408">Iron</keyword>
<evidence type="ECO:0000256" key="1">
    <source>
        <dbReference type="ARBA" id="ARBA00022723"/>
    </source>
</evidence>
<dbReference type="Pfam" id="PF01883">
    <property type="entry name" value="FeS_assembly_P"/>
    <property type="match status" value="1"/>
</dbReference>
<evidence type="ECO:0000256" key="2">
    <source>
        <dbReference type="ARBA" id="ARBA00022741"/>
    </source>
</evidence>
<dbReference type="GO" id="GO:0140663">
    <property type="term" value="F:ATP-dependent FeS chaperone activity"/>
    <property type="evidence" value="ECO:0007669"/>
    <property type="project" value="InterPro"/>
</dbReference>
<evidence type="ECO:0000256" key="5">
    <source>
        <dbReference type="ARBA" id="ARBA00023014"/>
    </source>
</evidence>
<sequence length="369" mass="39824">MSADPHVVTREQVLDALRSVEDPELHKSIVDLDMVRDIQVGDGRVSVNALLTISACPLRETIVNSIRERVRTIPGVREVDVTLGEMAPNERQALIAKLRGGEVSTTRRSSFITPESPVRVLTIASGKGGVGKSTVTVNLAVALRQLGHRVGIIDADVYGFSIPRMLGVRGRPTMIDQMVVPLEKDGIRVMSIGFMLPDETDAVVWRGPMLHKALTTFINEVHWGDDMDYLLLDLPPGTGDVSITIAQTLPQTHMVIVTTPQAAAVSVAQRAARMAEKVNIEVLGIIENMSYYQAAPDQPPVYIFGRGGGQRLAEAQSVPLLGEIPLDPAVREGGDNGVPVILSAPESPAAKAFRATAERLVRRLPIPVA</sequence>
<dbReference type="InterPro" id="IPR033756">
    <property type="entry name" value="YlxH/NBP35"/>
</dbReference>
<proteinExistence type="inferred from homology"/>
<dbReference type="GO" id="GO:0016887">
    <property type="term" value="F:ATP hydrolysis activity"/>
    <property type="evidence" value="ECO:0007669"/>
    <property type="project" value="UniProtKB-UniRule"/>
</dbReference>
<dbReference type="GO" id="GO:0046872">
    <property type="term" value="F:metal ion binding"/>
    <property type="evidence" value="ECO:0007669"/>
    <property type="project" value="UniProtKB-KW"/>
</dbReference>
<dbReference type="GO" id="GO:0051539">
    <property type="term" value="F:4 iron, 4 sulfur cluster binding"/>
    <property type="evidence" value="ECO:0007669"/>
    <property type="project" value="TreeGrafter"/>
</dbReference>
<keyword evidence="3 6" id="KW-0067">ATP-binding</keyword>
<dbReference type="HAMAP" id="MF_02040">
    <property type="entry name" value="Mrp_NBP35"/>
    <property type="match status" value="1"/>
</dbReference>
<feature type="domain" description="MIP18 family-like" evidence="7">
    <location>
        <begin position="10"/>
        <end position="81"/>
    </location>
</feature>
<dbReference type="InterPro" id="IPR044304">
    <property type="entry name" value="NUBPL-like"/>
</dbReference>
<reference evidence="8 9" key="1">
    <citation type="journal article" date="2019" name="Nat. Microbiol.">
        <title>Mediterranean grassland soil C-N compound turnover is dependent on rainfall and depth, and is mediated by genomically divergent microorganisms.</title>
        <authorList>
            <person name="Diamond S."/>
            <person name="Andeer P.F."/>
            <person name="Li Z."/>
            <person name="Crits-Christoph A."/>
            <person name="Burstein D."/>
            <person name="Anantharaman K."/>
            <person name="Lane K.R."/>
            <person name="Thomas B.C."/>
            <person name="Pan C."/>
            <person name="Northen T.R."/>
            <person name="Banfield J.F."/>
        </authorList>
    </citation>
    <scope>NUCLEOTIDE SEQUENCE [LARGE SCALE GENOMIC DNA]</scope>
    <source>
        <strain evidence="8">NP_1</strain>
    </source>
</reference>
<dbReference type="EMBL" id="VBAI01000238">
    <property type="protein sequence ID" value="TMJ07833.1"/>
    <property type="molecule type" value="Genomic_DNA"/>
</dbReference>
<dbReference type="InterPro" id="IPR019591">
    <property type="entry name" value="Mrp/NBP35_ATP-bd"/>
</dbReference>
<comment type="subunit">
    <text evidence="6">Homodimer.</text>
</comment>
<dbReference type="Pfam" id="PF10609">
    <property type="entry name" value="ParA"/>
    <property type="match status" value="1"/>
</dbReference>
<dbReference type="PANTHER" id="PTHR42961">
    <property type="entry name" value="IRON-SULFUR PROTEIN NUBPL"/>
    <property type="match status" value="1"/>
</dbReference>
<gene>
    <name evidence="8" type="ORF">E6G98_13180</name>
</gene>